<proteinExistence type="inferred from homology"/>
<dbReference type="Pfam" id="PF05199">
    <property type="entry name" value="GMC_oxred_C"/>
    <property type="match status" value="1"/>
</dbReference>
<evidence type="ECO:0000256" key="3">
    <source>
        <dbReference type="ARBA" id="ARBA00013177"/>
    </source>
</evidence>
<dbReference type="InterPro" id="IPR036188">
    <property type="entry name" value="FAD/NAD-bd_sf"/>
</dbReference>
<dbReference type="PROSITE" id="PS00624">
    <property type="entry name" value="GMC_OXRED_2"/>
    <property type="match status" value="1"/>
</dbReference>
<comment type="catalytic activity">
    <reaction evidence="10">
        <text>pyranose + acceptor = pyranos-3-ulose + reduced acceptor.</text>
        <dbReference type="EC" id="1.1.99.29"/>
    </reaction>
</comment>
<comment type="catalytic activity">
    <reaction evidence="8">
        <text>pyranose + acceptor = pyranos-2-ulose + reduced acceptor.</text>
        <dbReference type="EC" id="1.1.99.29"/>
    </reaction>
</comment>
<keyword evidence="5 13" id="KW-0285">Flavoprotein</keyword>
<dbReference type="AlphaFoldDB" id="A0A409YAD4"/>
<comment type="subcellular location">
    <subcellularLocation>
        <location evidence="2">Secreted</location>
    </subcellularLocation>
</comment>
<dbReference type="InParanoid" id="A0A409YAD4"/>
<dbReference type="OrthoDB" id="413885at2759"/>
<evidence type="ECO:0000256" key="11">
    <source>
        <dbReference type="ARBA" id="ARBA00034050"/>
    </source>
</evidence>
<evidence type="ECO:0000256" key="6">
    <source>
        <dbReference type="ARBA" id="ARBA00023002"/>
    </source>
</evidence>
<feature type="domain" description="Glucose-methanol-choline oxidoreductase N-terminal" evidence="16">
    <location>
        <begin position="480"/>
        <end position="494"/>
    </location>
</feature>
<dbReference type="InterPro" id="IPR000172">
    <property type="entry name" value="GMC_OxRdtase_N"/>
</dbReference>
<evidence type="ECO:0000256" key="5">
    <source>
        <dbReference type="ARBA" id="ARBA00022630"/>
    </source>
</evidence>
<evidence type="ECO:0000259" key="15">
    <source>
        <dbReference type="PROSITE" id="PS00623"/>
    </source>
</evidence>
<evidence type="ECO:0000256" key="10">
    <source>
        <dbReference type="ARBA" id="ARBA00034029"/>
    </source>
</evidence>
<dbReference type="PANTHER" id="PTHR47190">
    <property type="entry name" value="DEHYDROGENASE, PUTATIVE-RELATED"/>
    <property type="match status" value="1"/>
</dbReference>
<dbReference type="InterPro" id="IPR007867">
    <property type="entry name" value="GMC_OxRtase_C"/>
</dbReference>
<dbReference type="Gene3D" id="2.60.40.1210">
    <property type="entry name" value="Cellobiose dehydrogenase, cytochrome domain"/>
    <property type="match status" value="1"/>
</dbReference>
<sequence length="763" mass="81642">MLLRLALGLLSVAGTAFSQGGPYVDPDNGITFHGMTDPVHGVTYGFVFPPIGGTEFLGEIVAPIASKWVGISPGGTMLHNLLLVAWANGNSIVRSARYTTTYALPTAMSGPVLTDHPSTKVNSTHWKWVYRCQNCISWSTDEGPRSIPVDSFGVPAWAWSSVAVDSPSNPQSTFLEHNDFGFFGLDYSAAHVSQAQYDLWAQGGTGGGTVTSATPTSTVGPTPTVSATPYDYIVVGSGPGGLIAADRASEAGKKVLLIERGGPSLGSTGGNYQPAWLKGTNLTKFDVPGLFETMFQDSNPYWWCKDINVFAGCILGGGTAINGALYWYPPDSDFASRNGWPTSWGNHAPYTAKMKARIPATDHPSKDGKRYLMQSYDVTAALLKSMNYQNATINDNPDWKDHVYGYSAFSFIDGKRAGPIATYYQSAIKRKNFTYKQYTTVLNVERKGAQITGVRTNDTSLGPNGIIPLTSKGRVILSAGSFGTPRLLFRSGIGPSDMINIVKNNAQAGANLPAQSDWINLPVGSNVSDNPSINLVFTHPSIDAYENWAQVWTNPRPADAAQYIQSQSGVFAHASPRINFWRAYGASDGKTRYLQGTARPGAASVSTVYPYNASQIMTITVYLSTGITSRGRIGIDAALTARTLVDPWFTDPVDKEVIITGIKDLVAGVKNVPGLTMITPDNTTTIDSYVNNYDPGSLNSNHWVGSCSIGSVVDENVKVKGTNNLFVIDASVIPSMPMGNPHGTIMSMAEQAIAKVLALSGGP</sequence>
<dbReference type="EC" id="1.1.99.29" evidence="3"/>
<accession>A0A409YAD4</accession>
<evidence type="ECO:0000256" key="13">
    <source>
        <dbReference type="RuleBase" id="RU003968"/>
    </source>
</evidence>
<keyword evidence="6" id="KW-0560">Oxidoreductase</keyword>
<evidence type="ECO:0000313" key="18">
    <source>
        <dbReference type="Proteomes" id="UP000284842"/>
    </source>
</evidence>
<dbReference type="SUPFAM" id="SSF54373">
    <property type="entry name" value="FAD-linked reductases, C-terminal domain"/>
    <property type="match status" value="1"/>
</dbReference>
<keyword evidence="18" id="KW-1185">Reference proteome</keyword>
<dbReference type="GO" id="GO:0050660">
    <property type="term" value="F:flavin adenine dinucleotide binding"/>
    <property type="evidence" value="ECO:0007669"/>
    <property type="project" value="InterPro"/>
</dbReference>
<evidence type="ECO:0000259" key="16">
    <source>
        <dbReference type="PROSITE" id="PS00624"/>
    </source>
</evidence>
<dbReference type="Pfam" id="PF16010">
    <property type="entry name" value="CDH-cyt"/>
    <property type="match status" value="1"/>
</dbReference>
<dbReference type="Pfam" id="PF00890">
    <property type="entry name" value="FAD_binding_2"/>
    <property type="match status" value="1"/>
</dbReference>
<evidence type="ECO:0000256" key="7">
    <source>
        <dbReference type="ARBA" id="ARBA00024699"/>
    </source>
</evidence>
<organism evidence="17 18">
    <name type="scientific">Panaeolus cyanescens</name>
    <dbReference type="NCBI Taxonomy" id="181874"/>
    <lineage>
        <taxon>Eukaryota</taxon>
        <taxon>Fungi</taxon>
        <taxon>Dikarya</taxon>
        <taxon>Basidiomycota</taxon>
        <taxon>Agaricomycotina</taxon>
        <taxon>Agaricomycetes</taxon>
        <taxon>Agaricomycetidae</taxon>
        <taxon>Agaricales</taxon>
        <taxon>Agaricineae</taxon>
        <taxon>Galeropsidaceae</taxon>
        <taxon>Panaeolus</taxon>
    </lineage>
</organism>
<evidence type="ECO:0000256" key="4">
    <source>
        <dbReference type="ARBA" id="ARBA00022525"/>
    </source>
</evidence>
<comment type="catalytic activity">
    <reaction evidence="12">
        <text>a pyranoside + acceptor = a pyranosid-3,4-diulose + reduced acceptor.</text>
        <dbReference type="EC" id="1.1.99.29"/>
    </reaction>
</comment>
<evidence type="ECO:0000256" key="9">
    <source>
        <dbReference type="ARBA" id="ARBA00034010"/>
    </source>
</evidence>
<evidence type="ECO:0000256" key="14">
    <source>
        <dbReference type="SAM" id="SignalP"/>
    </source>
</evidence>
<keyword evidence="13" id="KW-0274">FAD</keyword>
<dbReference type="Pfam" id="PF00732">
    <property type="entry name" value="GMC_oxred_N"/>
    <property type="match status" value="1"/>
</dbReference>
<dbReference type="PANTHER" id="PTHR47190:SF1">
    <property type="entry name" value="GLUCOSE-METHANOL-CHOLINE OXIDOREDUCTASE N-TERMINAL DOMAIN-CONTAINING PROTEIN"/>
    <property type="match status" value="1"/>
</dbReference>
<comment type="similarity">
    <text evidence="13">Belongs to the GMC oxidoreductase family.</text>
</comment>
<evidence type="ECO:0000256" key="1">
    <source>
        <dbReference type="ARBA" id="ARBA00001974"/>
    </source>
</evidence>
<dbReference type="GO" id="GO:0005576">
    <property type="term" value="C:extracellular region"/>
    <property type="evidence" value="ECO:0007669"/>
    <property type="project" value="UniProtKB-SubCell"/>
</dbReference>
<evidence type="ECO:0000256" key="8">
    <source>
        <dbReference type="ARBA" id="ARBA00033986"/>
    </source>
</evidence>
<dbReference type="Gene3D" id="3.30.410.10">
    <property type="entry name" value="Cholesterol Oxidase, domain 2"/>
    <property type="match status" value="1"/>
</dbReference>
<dbReference type="InterPro" id="IPR003953">
    <property type="entry name" value="FAD-dep_OxRdtase_2_FAD-bd"/>
</dbReference>
<comment type="cofactor">
    <cofactor evidence="1">
        <name>FAD</name>
        <dbReference type="ChEBI" id="CHEBI:57692"/>
    </cofactor>
</comment>
<dbReference type="SUPFAM" id="SSF49344">
    <property type="entry name" value="CBD9-like"/>
    <property type="match status" value="1"/>
</dbReference>
<dbReference type="SUPFAM" id="SSF51905">
    <property type="entry name" value="FAD/NAD(P)-binding domain"/>
    <property type="match status" value="1"/>
</dbReference>
<evidence type="ECO:0000313" key="17">
    <source>
        <dbReference type="EMBL" id="PPQ99962.1"/>
    </source>
</evidence>
<name>A0A409YAD4_9AGAR</name>
<dbReference type="Proteomes" id="UP000284842">
    <property type="component" value="Unassembled WGS sequence"/>
</dbReference>
<protein>
    <recommendedName>
        <fullName evidence="3">pyranose dehydrogenase (acceptor)</fullName>
        <ecNumber evidence="3">1.1.99.29</ecNumber>
    </recommendedName>
</protein>
<dbReference type="STRING" id="181874.A0A409YAD4"/>
<feature type="domain" description="Glucose-methanol-choline oxidoreductase N-terminal" evidence="15">
    <location>
        <begin position="312"/>
        <end position="335"/>
    </location>
</feature>
<comment type="catalytic activity">
    <reaction evidence="11">
        <text>a pyranoside + acceptor = a pyranosid-3-ulose + reduced acceptor.</text>
        <dbReference type="EC" id="1.1.99.29"/>
    </reaction>
</comment>
<gene>
    <name evidence="17" type="ORF">CVT24_009541</name>
</gene>
<dbReference type="Gene3D" id="3.50.50.60">
    <property type="entry name" value="FAD/NAD(P)-binding domain"/>
    <property type="match status" value="1"/>
</dbReference>
<dbReference type="InterPro" id="IPR053208">
    <property type="entry name" value="GMC_Oxidoreductase_CD"/>
</dbReference>
<dbReference type="CDD" id="cd09630">
    <property type="entry name" value="CDH_like_cytochrome"/>
    <property type="match status" value="1"/>
</dbReference>
<dbReference type="EMBL" id="NHTK01001340">
    <property type="protein sequence ID" value="PPQ99962.1"/>
    <property type="molecule type" value="Genomic_DNA"/>
</dbReference>
<dbReference type="PROSITE" id="PS00623">
    <property type="entry name" value="GMC_OXRED_1"/>
    <property type="match status" value="1"/>
</dbReference>
<dbReference type="GO" id="GO:0033718">
    <property type="term" value="F:pyranose dehydrogenase (acceptor) activity"/>
    <property type="evidence" value="ECO:0007669"/>
    <property type="project" value="UniProtKB-EC"/>
</dbReference>
<feature type="chain" id="PRO_5019121229" description="pyranose dehydrogenase (acceptor)" evidence="14">
    <location>
        <begin position="19"/>
        <end position="763"/>
    </location>
</feature>
<feature type="signal peptide" evidence="14">
    <location>
        <begin position="1"/>
        <end position="18"/>
    </location>
</feature>
<comment type="catalytic activity">
    <reaction evidence="9">
        <text>pyranose + acceptor = pyranos-2,3-diulose + reduced acceptor.</text>
        <dbReference type="EC" id="1.1.99.29"/>
    </reaction>
</comment>
<evidence type="ECO:0000256" key="12">
    <source>
        <dbReference type="ARBA" id="ARBA00034059"/>
    </source>
</evidence>
<comment type="function">
    <text evidence="7">Catalyzes the single-oxidation or sequential double oxidation reaction of carbohydrates primarily at carbon-2 and/or carbon-3 with the concomitant reduction of the flavin. The enzyme exhibits a broad sugar substrate specificity, oxidizing different aldopyranoses to the corresponding C-1, C-2, C-3 or C-1,2, C-2,3 and C-3,4 (di)dehydro sugars with substrate-specific regioselectivity. Accepts only a narrow range of electron acceptors such as substituted benzoquinones and complexed metal ions and reacts extremely slowly with O(2) as acceptor. May play a role in the natural recycling of plant matter by oxidizing all major monosaccharides in lignocellulose and by reducing quinone compounds or reactive radical species generated during lignin depolymerization.</text>
</comment>
<keyword evidence="4" id="KW-0964">Secreted</keyword>
<dbReference type="InterPro" id="IPR015920">
    <property type="entry name" value="Cellobiose_DH-like_cyt"/>
</dbReference>
<evidence type="ECO:0000256" key="2">
    <source>
        <dbReference type="ARBA" id="ARBA00004613"/>
    </source>
</evidence>
<reference evidence="17 18" key="1">
    <citation type="journal article" date="2018" name="Evol. Lett.">
        <title>Horizontal gene cluster transfer increased hallucinogenic mushroom diversity.</title>
        <authorList>
            <person name="Reynolds H.T."/>
            <person name="Vijayakumar V."/>
            <person name="Gluck-Thaler E."/>
            <person name="Korotkin H.B."/>
            <person name="Matheny P.B."/>
            <person name="Slot J.C."/>
        </authorList>
    </citation>
    <scope>NUCLEOTIDE SEQUENCE [LARGE SCALE GENOMIC DNA]</scope>
    <source>
        <strain evidence="17 18">2629</strain>
    </source>
</reference>
<comment type="caution">
    <text evidence="17">The sequence shown here is derived from an EMBL/GenBank/DDBJ whole genome shotgun (WGS) entry which is preliminary data.</text>
</comment>
<keyword evidence="14" id="KW-0732">Signal</keyword>